<accession>A0ABQ9ZSZ0</accession>
<organism evidence="2 3">
    <name type="scientific">Daphnia magna</name>
    <dbReference type="NCBI Taxonomy" id="35525"/>
    <lineage>
        <taxon>Eukaryota</taxon>
        <taxon>Metazoa</taxon>
        <taxon>Ecdysozoa</taxon>
        <taxon>Arthropoda</taxon>
        <taxon>Crustacea</taxon>
        <taxon>Branchiopoda</taxon>
        <taxon>Diplostraca</taxon>
        <taxon>Cladocera</taxon>
        <taxon>Anomopoda</taxon>
        <taxon>Daphniidae</taxon>
        <taxon>Daphnia</taxon>
    </lineage>
</organism>
<dbReference type="Proteomes" id="UP001234178">
    <property type="component" value="Unassembled WGS sequence"/>
</dbReference>
<reference evidence="2 3" key="1">
    <citation type="journal article" date="2023" name="Nucleic Acids Res.">
        <title>The hologenome of Daphnia magna reveals possible DNA methylation and microbiome-mediated evolution of the host genome.</title>
        <authorList>
            <person name="Chaturvedi A."/>
            <person name="Li X."/>
            <person name="Dhandapani V."/>
            <person name="Marshall H."/>
            <person name="Kissane S."/>
            <person name="Cuenca-Cambronero M."/>
            <person name="Asole G."/>
            <person name="Calvet F."/>
            <person name="Ruiz-Romero M."/>
            <person name="Marangio P."/>
            <person name="Guigo R."/>
            <person name="Rago D."/>
            <person name="Mirbahai L."/>
            <person name="Eastwood N."/>
            <person name="Colbourne J.K."/>
            <person name="Zhou J."/>
            <person name="Mallon E."/>
            <person name="Orsini L."/>
        </authorList>
    </citation>
    <scope>NUCLEOTIDE SEQUENCE [LARGE SCALE GENOMIC DNA]</scope>
    <source>
        <strain evidence="2">LRV0_1</strain>
    </source>
</reference>
<sequence>MSALCLAEPDGYQLALGPDLLQPIAPHDPTRKKADRARLVRLNHQKFAPLSAIRSISKINHSYITKFIFAPNPQPIATSNKEEFKEYEAEETEPTDRDPTNVYHYY</sequence>
<evidence type="ECO:0000313" key="3">
    <source>
        <dbReference type="Proteomes" id="UP001234178"/>
    </source>
</evidence>
<gene>
    <name evidence="2" type="ORF">OUZ56_030999</name>
</gene>
<keyword evidence="3" id="KW-1185">Reference proteome</keyword>
<evidence type="ECO:0000313" key="2">
    <source>
        <dbReference type="EMBL" id="KAK4016035.1"/>
    </source>
</evidence>
<feature type="region of interest" description="Disordered" evidence="1">
    <location>
        <begin position="73"/>
        <end position="106"/>
    </location>
</feature>
<evidence type="ECO:0000256" key="1">
    <source>
        <dbReference type="SAM" id="MobiDB-lite"/>
    </source>
</evidence>
<dbReference type="EMBL" id="JAOYFB010000005">
    <property type="protein sequence ID" value="KAK4016035.1"/>
    <property type="molecule type" value="Genomic_DNA"/>
</dbReference>
<comment type="caution">
    <text evidence="2">The sequence shown here is derived from an EMBL/GenBank/DDBJ whole genome shotgun (WGS) entry which is preliminary data.</text>
</comment>
<protein>
    <submittedName>
        <fullName evidence="2">Uncharacterized protein</fullName>
    </submittedName>
</protein>
<name>A0ABQ9ZSZ0_9CRUS</name>
<proteinExistence type="predicted"/>